<dbReference type="CDD" id="cd03479">
    <property type="entry name" value="Rieske_RO_Alpha_PhDO_like"/>
    <property type="match status" value="1"/>
</dbReference>
<organism evidence="7 8">
    <name type="scientific">Sphingobium wenxiniae (strain DSM 21828 / CGMCC 1.7748 / JZ-1)</name>
    <dbReference type="NCBI Taxonomy" id="595605"/>
    <lineage>
        <taxon>Bacteria</taxon>
        <taxon>Pseudomonadati</taxon>
        <taxon>Pseudomonadota</taxon>
        <taxon>Alphaproteobacteria</taxon>
        <taxon>Sphingomonadales</taxon>
        <taxon>Sphingomonadaceae</taxon>
        <taxon>Sphingobium</taxon>
    </lineage>
</organism>
<accession>A0A562KA21</accession>
<keyword evidence="7" id="KW-0223">Dioxygenase</keyword>
<keyword evidence="2" id="KW-0479">Metal-binding</keyword>
<keyword evidence="3" id="KW-0560">Oxidoreductase</keyword>
<dbReference type="EMBL" id="VLKK01000010">
    <property type="protein sequence ID" value="TWH92258.1"/>
    <property type="molecule type" value="Genomic_DNA"/>
</dbReference>
<dbReference type="InterPro" id="IPR050584">
    <property type="entry name" value="Cholesterol_7-desaturase"/>
</dbReference>
<reference evidence="7 8" key="1">
    <citation type="journal article" date="2015" name="Stand. Genomic Sci.">
        <title>Genomic Encyclopedia of Bacterial and Archaeal Type Strains, Phase III: the genomes of soil and plant-associated and newly described type strains.</title>
        <authorList>
            <person name="Whitman W.B."/>
            <person name="Woyke T."/>
            <person name="Klenk H.P."/>
            <person name="Zhou Y."/>
            <person name="Lilburn T.G."/>
            <person name="Beck B.J."/>
            <person name="De Vos P."/>
            <person name="Vandamme P."/>
            <person name="Eisen J.A."/>
            <person name="Garrity G."/>
            <person name="Hugenholtz P."/>
            <person name="Kyrpides N.C."/>
        </authorList>
    </citation>
    <scope>NUCLEOTIDE SEQUENCE [LARGE SCALE GENOMIC DNA]</scope>
    <source>
        <strain evidence="7 8">CGMCC 1.7748</strain>
    </source>
</reference>
<dbReference type="RefSeq" id="WP_092959638.1">
    <property type="nucleotide sequence ID" value="NZ_JACIIY010000015.1"/>
</dbReference>
<dbReference type="Gene3D" id="2.102.10.10">
    <property type="entry name" value="Rieske [2Fe-2S] iron-sulphur domain"/>
    <property type="match status" value="1"/>
</dbReference>
<sequence length="422" mass="46979">MLTPEENDLLTRVEGDAPMGKLMRQHWTPVCLLEEVREPGGAPLLVEVLGGKYVAFRSPDGKIGLLDELCPHRFASLVYARNEDCGLRCLYHGWAFDTAGNTVSMPSEPEGSPLMSKVKQPSYPVKEWGGYLWAWFGDKNAVPEFDPPAFAPTEDTYVAIAKIRLNCNWAQILEGQIDSAHSSNLHSSDMVPARVDRAAADSKGWYRPTTDKAPRLEAERTSYGFHYAALRRPAKNATENQYVRRTEYVAPYYACIPPNASYNVTALIVPIDDENSWFHFMAWGPNAPDTETWRKFLGAQPGVHLDQEWVSFRNHANRYHQDRKKMDLGDFTGIAGIPHQDIAMWVSMGPIANRTDDVLGASDVAIIEFRRTMVDAAKAVQGGEPAIGTGSGRIPQASIGSREGVFPKSIDWRDITADTPRI</sequence>
<dbReference type="Pfam" id="PF00355">
    <property type="entry name" value="Rieske"/>
    <property type="match status" value="1"/>
</dbReference>
<keyword evidence="8" id="KW-1185">Reference proteome</keyword>
<evidence type="ECO:0000256" key="1">
    <source>
        <dbReference type="ARBA" id="ARBA00022714"/>
    </source>
</evidence>
<dbReference type="InterPro" id="IPR045623">
    <property type="entry name" value="LigXa_C"/>
</dbReference>
<dbReference type="InterPro" id="IPR017941">
    <property type="entry name" value="Rieske_2Fe-2S"/>
</dbReference>
<evidence type="ECO:0000313" key="8">
    <source>
        <dbReference type="Proteomes" id="UP000316624"/>
    </source>
</evidence>
<evidence type="ECO:0000256" key="5">
    <source>
        <dbReference type="ARBA" id="ARBA00023014"/>
    </source>
</evidence>
<dbReference type="GO" id="GO:0046872">
    <property type="term" value="F:metal ion binding"/>
    <property type="evidence" value="ECO:0007669"/>
    <property type="project" value="UniProtKB-KW"/>
</dbReference>
<dbReference type="SUPFAM" id="SSF55961">
    <property type="entry name" value="Bet v1-like"/>
    <property type="match status" value="1"/>
</dbReference>
<dbReference type="PANTHER" id="PTHR21266:SF59">
    <property type="entry name" value="BLR4922 PROTEIN"/>
    <property type="match status" value="1"/>
</dbReference>
<proteinExistence type="predicted"/>
<feature type="domain" description="Rieske" evidence="6">
    <location>
        <begin position="27"/>
        <end position="134"/>
    </location>
</feature>
<dbReference type="SUPFAM" id="SSF50022">
    <property type="entry name" value="ISP domain"/>
    <property type="match status" value="1"/>
</dbReference>
<dbReference type="GO" id="GO:0051537">
    <property type="term" value="F:2 iron, 2 sulfur cluster binding"/>
    <property type="evidence" value="ECO:0007669"/>
    <property type="project" value="UniProtKB-KW"/>
</dbReference>
<name>A0A562KA21_SPHWJ</name>
<protein>
    <submittedName>
        <fullName evidence="7">Phthalate 4,5-dioxygenase oxygenase subunit</fullName>
    </submittedName>
</protein>
<keyword evidence="1" id="KW-0001">2Fe-2S</keyword>
<dbReference type="Proteomes" id="UP000316624">
    <property type="component" value="Unassembled WGS sequence"/>
</dbReference>
<keyword evidence="5" id="KW-0411">Iron-sulfur</keyword>
<keyword evidence="4" id="KW-0408">Iron</keyword>
<dbReference type="PANTHER" id="PTHR21266">
    <property type="entry name" value="IRON-SULFUR DOMAIN CONTAINING PROTEIN"/>
    <property type="match status" value="1"/>
</dbReference>
<dbReference type="GO" id="GO:0051213">
    <property type="term" value="F:dioxygenase activity"/>
    <property type="evidence" value="ECO:0007669"/>
    <property type="project" value="UniProtKB-KW"/>
</dbReference>
<gene>
    <name evidence="7" type="ORF">IQ35_02784</name>
</gene>
<evidence type="ECO:0000256" key="3">
    <source>
        <dbReference type="ARBA" id="ARBA00023002"/>
    </source>
</evidence>
<evidence type="ECO:0000256" key="4">
    <source>
        <dbReference type="ARBA" id="ARBA00023004"/>
    </source>
</evidence>
<dbReference type="PROSITE" id="PS51296">
    <property type="entry name" value="RIESKE"/>
    <property type="match status" value="1"/>
</dbReference>
<comment type="caution">
    <text evidence="7">The sequence shown here is derived from an EMBL/GenBank/DDBJ whole genome shotgun (WGS) entry which is preliminary data.</text>
</comment>
<evidence type="ECO:0000313" key="7">
    <source>
        <dbReference type="EMBL" id="TWH92258.1"/>
    </source>
</evidence>
<dbReference type="InterPro" id="IPR036922">
    <property type="entry name" value="Rieske_2Fe-2S_sf"/>
</dbReference>
<dbReference type="AlphaFoldDB" id="A0A562KA21"/>
<dbReference type="Pfam" id="PF19301">
    <property type="entry name" value="LigXa_C"/>
    <property type="match status" value="1"/>
</dbReference>
<evidence type="ECO:0000256" key="2">
    <source>
        <dbReference type="ARBA" id="ARBA00022723"/>
    </source>
</evidence>
<evidence type="ECO:0000259" key="6">
    <source>
        <dbReference type="PROSITE" id="PS51296"/>
    </source>
</evidence>